<dbReference type="GO" id="GO:0006508">
    <property type="term" value="P:proteolysis"/>
    <property type="evidence" value="ECO:0007669"/>
    <property type="project" value="UniProtKB-KW"/>
</dbReference>
<dbReference type="PATRIC" id="fig|1339350.3.peg.2595"/>
<dbReference type="Proteomes" id="UP000028134">
    <property type="component" value="Unassembled WGS sequence"/>
</dbReference>
<dbReference type="PANTHER" id="PTHR11010:SF38">
    <property type="entry name" value="LYSOSOMAL PRO-X CARBOXYPEPTIDASE"/>
    <property type="match status" value="1"/>
</dbReference>
<dbReference type="InterPro" id="IPR008761">
    <property type="entry name" value="Peptidase_S37"/>
</dbReference>
<accession>A0A078R4K1</accession>
<evidence type="ECO:0000256" key="2">
    <source>
        <dbReference type="ARBA" id="ARBA00022729"/>
    </source>
</evidence>
<name>A0A078R4K1_PHOVU</name>
<dbReference type="AlphaFoldDB" id="A0A078R4K1"/>
<keyword evidence="3 5" id="KW-0378">Hydrolase</keyword>
<feature type="signal peptide" evidence="4">
    <location>
        <begin position="1"/>
        <end position="24"/>
    </location>
</feature>
<evidence type="ECO:0000256" key="3">
    <source>
        <dbReference type="ARBA" id="ARBA00022801"/>
    </source>
</evidence>
<evidence type="ECO:0000256" key="1">
    <source>
        <dbReference type="ARBA" id="ARBA00022670"/>
    </source>
</evidence>
<dbReference type="InterPro" id="IPR029058">
    <property type="entry name" value="AB_hydrolase_fold"/>
</dbReference>
<gene>
    <name evidence="5" type="ORF">M097_2708</name>
</gene>
<proteinExistence type="predicted"/>
<evidence type="ECO:0000313" key="6">
    <source>
        <dbReference type="Proteomes" id="UP000028134"/>
    </source>
</evidence>
<keyword evidence="2 4" id="KW-0732">Signal</keyword>
<comment type="caution">
    <text evidence="5">The sequence shown here is derived from an EMBL/GenBank/DDBJ whole genome shotgun (WGS) entry which is preliminary data.</text>
</comment>
<dbReference type="ESTHER" id="bacv8-a6l0d9">
    <property type="family name" value="Peptidase_S37"/>
</dbReference>
<dbReference type="EMBL" id="JNHI01000018">
    <property type="protein sequence ID" value="KDS30240.1"/>
    <property type="molecule type" value="Genomic_DNA"/>
</dbReference>
<dbReference type="Gene3D" id="3.40.50.1820">
    <property type="entry name" value="alpha/beta hydrolase"/>
    <property type="match status" value="2"/>
</dbReference>
<sequence>MKHTLSFMVWAILAILLPLQMAQAAAPPTELQKRLQNLPDISDIKPMQSDAYPEKYVFFINQLLDPHHPEAGNFKQRVILSHVGFDRPTVLVTEGYAAHYATHPRYQEELSKLFNANLVFVEYRYFGESMPKPCNWDYLTVENSLYDLHHVTTTLKQLYDEKWIATGISKGGQTTMFYRTYFPDDVDISVPYVAPLNQSLEDGRHEPFIANKVSTPENRKRVENFQLEVLKRKSRLLPMFEKYCSDKGYTFRIPIAEVYDFNVLEYSFALWQWGTPVNKIPETNADDHTLFKHFMAICEPDYFSEQSPYPSFNVQAAKELGYYGYDIKPFKKYLTIKSSRDYLHKVMLPPELSNLKFDKTLYNKVVKFLKENDPEMIYIYGGDDPWTASGVTWLKNKKNIKVYVLPGGSHTTRIGSFDTDTQEEIKTQINAWLNKE</sequence>
<evidence type="ECO:0000313" key="5">
    <source>
        <dbReference type="EMBL" id="KDS30240.1"/>
    </source>
</evidence>
<reference evidence="5 6" key="1">
    <citation type="submission" date="2014-04" db="EMBL/GenBank/DDBJ databases">
        <authorList>
            <person name="Sears C."/>
            <person name="Carroll K."/>
            <person name="Sack B.R."/>
            <person name="Qadri F."/>
            <person name="Myers L.L."/>
            <person name="Chung G.-T."/>
            <person name="Escheverria P."/>
            <person name="Fraser C.M."/>
            <person name="Sadzewicz L."/>
            <person name="Shefchek K.A."/>
            <person name="Tallon L."/>
            <person name="Das S.P."/>
            <person name="Daugherty S."/>
            <person name="Mongodin E.F."/>
        </authorList>
    </citation>
    <scope>NUCLEOTIDE SEQUENCE [LARGE SCALE GENOMIC DNA]</scope>
    <source>
        <strain evidence="6">3775 SL(B) 10 (iv)</strain>
    </source>
</reference>
<dbReference type="SUPFAM" id="SSF53474">
    <property type="entry name" value="alpha/beta-Hydrolases"/>
    <property type="match status" value="1"/>
</dbReference>
<feature type="chain" id="PRO_5001744032" evidence="4">
    <location>
        <begin position="25"/>
        <end position="436"/>
    </location>
</feature>
<dbReference type="GO" id="GO:0008239">
    <property type="term" value="F:dipeptidyl-peptidase activity"/>
    <property type="evidence" value="ECO:0007669"/>
    <property type="project" value="TreeGrafter"/>
</dbReference>
<keyword evidence="1" id="KW-0645">Protease</keyword>
<dbReference type="Pfam" id="PF05576">
    <property type="entry name" value="Peptidase_S37"/>
    <property type="match status" value="1"/>
</dbReference>
<evidence type="ECO:0000256" key="4">
    <source>
        <dbReference type="SAM" id="SignalP"/>
    </source>
</evidence>
<organism evidence="5 6">
    <name type="scientific">Phocaeicola vulgatus str. 3775 SL</name>
    <name type="common">B</name>
    <name type="synonym">iv</name>
    <dbReference type="NCBI Taxonomy" id="1339350"/>
    <lineage>
        <taxon>Bacteria</taxon>
        <taxon>Pseudomonadati</taxon>
        <taxon>Bacteroidota</taxon>
        <taxon>Bacteroidia</taxon>
        <taxon>Bacteroidales</taxon>
        <taxon>Bacteroidaceae</taxon>
        <taxon>Phocaeicola</taxon>
    </lineage>
</organism>
<dbReference type="RefSeq" id="WP_032939063.1">
    <property type="nucleotide sequence ID" value="NZ_JNHI01000018.1"/>
</dbReference>
<dbReference type="PANTHER" id="PTHR11010">
    <property type="entry name" value="PROTEASE S28 PRO-X CARBOXYPEPTIDASE-RELATED"/>
    <property type="match status" value="1"/>
</dbReference>
<protein>
    <submittedName>
        <fullName evidence="5">Alpha/beta hydrolase family protein</fullName>
    </submittedName>
</protein>